<accession>A0A7W7AI36</accession>
<evidence type="ECO:0000313" key="9">
    <source>
        <dbReference type="Proteomes" id="UP000574769"/>
    </source>
</evidence>
<dbReference type="PROSITE" id="PS51123">
    <property type="entry name" value="OMPA_2"/>
    <property type="match status" value="1"/>
</dbReference>
<keyword evidence="3" id="KW-0998">Cell outer membrane</keyword>
<name>A0A7W7AI36_9SPHN</name>
<proteinExistence type="predicted"/>
<comment type="caution">
    <text evidence="8">The sequence shown here is derived from an EMBL/GenBank/DDBJ whole genome shotgun (WGS) entry which is preliminary data.</text>
</comment>
<dbReference type="PANTHER" id="PTHR30329">
    <property type="entry name" value="STATOR ELEMENT OF FLAGELLAR MOTOR COMPLEX"/>
    <property type="match status" value="1"/>
</dbReference>
<evidence type="ECO:0000256" key="4">
    <source>
        <dbReference type="PROSITE-ProRule" id="PRU00473"/>
    </source>
</evidence>
<dbReference type="PROSITE" id="PS51257">
    <property type="entry name" value="PROKAR_LIPOPROTEIN"/>
    <property type="match status" value="1"/>
</dbReference>
<dbReference type="EMBL" id="JACHNY010000002">
    <property type="protein sequence ID" value="MBB4617422.1"/>
    <property type="molecule type" value="Genomic_DNA"/>
</dbReference>
<protein>
    <submittedName>
        <fullName evidence="8">OOP family OmpA-OmpF porin</fullName>
    </submittedName>
</protein>
<dbReference type="AlphaFoldDB" id="A0A7W7AI36"/>
<dbReference type="Proteomes" id="UP000574769">
    <property type="component" value="Unassembled WGS sequence"/>
</dbReference>
<sequence>MTRTLATIGPIALVLAACTPAADRTGNASAPMAEANDSAEAGFDAGGIANVTGNDAVPARSILRPDIVAPEPAPPPLEPIDRVIPFAQTGQQIDDEGRKALDALLTDPIMRAGGGITLSGHSDSKGDDRVNLRTSRQRAEAVRDYLVEKGIDPARITVIALGETRPLVPNAHPDGSDDSAARARNRRVEVGVALPDAPAPADATGGDAAVAVPAR</sequence>
<evidence type="ECO:0000256" key="1">
    <source>
        <dbReference type="ARBA" id="ARBA00004442"/>
    </source>
</evidence>
<dbReference type="InterPro" id="IPR050330">
    <property type="entry name" value="Bact_OuterMem_StrucFunc"/>
</dbReference>
<keyword evidence="2 4" id="KW-0472">Membrane</keyword>
<dbReference type="InterPro" id="IPR006665">
    <property type="entry name" value="OmpA-like"/>
</dbReference>
<gene>
    <name evidence="8" type="ORF">GGQ96_001542</name>
</gene>
<comment type="subcellular location">
    <subcellularLocation>
        <location evidence="1">Cell outer membrane</location>
    </subcellularLocation>
</comment>
<evidence type="ECO:0000256" key="6">
    <source>
        <dbReference type="SAM" id="SignalP"/>
    </source>
</evidence>
<evidence type="ECO:0000256" key="3">
    <source>
        <dbReference type="ARBA" id="ARBA00023237"/>
    </source>
</evidence>
<evidence type="ECO:0000313" key="8">
    <source>
        <dbReference type="EMBL" id="MBB4617422.1"/>
    </source>
</evidence>
<reference evidence="8 9" key="1">
    <citation type="submission" date="2020-08" db="EMBL/GenBank/DDBJ databases">
        <title>Genomic Encyclopedia of Type Strains, Phase IV (KMG-IV): sequencing the most valuable type-strain genomes for metagenomic binning, comparative biology and taxonomic classification.</title>
        <authorList>
            <person name="Goeker M."/>
        </authorList>
    </citation>
    <scope>NUCLEOTIDE SEQUENCE [LARGE SCALE GENOMIC DNA]</scope>
    <source>
        <strain evidence="8 9">DSM 15867</strain>
    </source>
</reference>
<dbReference type="InterPro" id="IPR036737">
    <property type="entry name" value="OmpA-like_sf"/>
</dbReference>
<dbReference type="GO" id="GO:0009279">
    <property type="term" value="C:cell outer membrane"/>
    <property type="evidence" value="ECO:0007669"/>
    <property type="project" value="UniProtKB-SubCell"/>
</dbReference>
<feature type="region of interest" description="Disordered" evidence="5">
    <location>
        <begin position="167"/>
        <end position="215"/>
    </location>
</feature>
<dbReference type="InterPro" id="IPR006664">
    <property type="entry name" value="OMP_bac"/>
</dbReference>
<evidence type="ECO:0000256" key="5">
    <source>
        <dbReference type="SAM" id="MobiDB-lite"/>
    </source>
</evidence>
<keyword evidence="6" id="KW-0732">Signal</keyword>
<organism evidence="8 9">
    <name type="scientific">Sphingomonas abaci</name>
    <dbReference type="NCBI Taxonomy" id="237611"/>
    <lineage>
        <taxon>Bacteria</taxon>
        <taxon>Pseudomonadati</taxon>
        <taxon>Pseudomonadota</taxon>
        <taxon>Alphaproteobacteria</taxon>
        <taxon>Sphingomonadales</taxon>
        <taxon>Sphingomonadaceae</taxon>
        <taxon>Sphingomonas</taxon>
    </lineage>
</organism>
<evidence type="ECO:0000256" key="2">
    <source>
        <dbReference type="ARBA" id="ARBA00023136"/>
    </source>
</evidence>
<feature type="chain" id="PRO_5031093790" evidence="6">
    <location>
        <begin position="22"/>
        <end position="215"/>
    </location>
</feature>
<dbReference type="RefSeq" id="WP_184113154.1">
    <property type="nucleotide sequence ID" value="NZ_JACHNY010000002.1"/>
</dbReference>
<dbReference type="Gene3D" id="3.30.1330.60">
    <property type="entry name" value="OmpA-like domain"/>
    <property type="match status" value="1"/>
</dbReference>
<dbReference type="PRINTS" id="PR01021">
    <property type="entry name" value="OMPADOMAIN"/>
</dbReference>
<feature type="domain" description="OmpA-like" evidence="7">
    <location>
        <begin position="73"/>
        <end position="196"/>
    </location>
</feature>
<dbReference type="Pfam" id="PF00691">
    <property type="entry name" value="OmpA"/>
    <property type="match status" value="1"/>
</dbReference>
<evidence type="ECO:0000259" key="7">
    <source>
        <dbReference type="PROSITE" id="PS51123"/>
    </source>
</evidence>
<dbReference type="PANTHER" id="PTHR30329:SF21">
    <property type="entry name" value="LIPOPROTEIN YIAD-RELATED"/>
    <property type="match status" value="1"/>
</dbReference>
<dbReference type="CDD" id="cd07185">
    <property type="entry name" value="OmpA_C-like"/>
    <property type="match status" value="1"/>
</dbReference>
<keyword evidence="9" id="KW-1185">Reference proteome</keyword>
<feature type="compositionally biased region" description="Low complexity" evidence="5">
    <location>
        <begin position="190"/>
        <end position="215"/>
    </location>
</feature>
<feature type="signal peptide" evidence="6">
    <location>
        <begin position="1"/>
        <end position="21"/>
    </location>
</feature>
<dbReference type="SUPFAM" id="SSF103088">
    <property type="entry name" value="OmpA-like"/>
    <property type="match status" value="1"/>
</dbReference>